<organism evidence="2 3">
    <name type="scientific">Alsobacter ponti</name>
    <dbReference type="NCBI Taxonomy" id="2962936"/>
    <lineage>
        <taxon>Bacteria</taxon>
        <taxon>Pseudomonadati</taxon>
        <taxon>Pseudomonadota</taxon>
        <taxon>Alphaproteobacteria</taxon>
        <taxon>Hyphomicrobiales</taxon>
        <taxon>Alsobacteraceae</taxon>
        <taxon>Alsobacter</taxon>
    </lineage>
</organism>
<comment type="caution">
    <text evidence="2">The sequence shown here is derived from an EMBL/GenBank/DDBJ whole genome shotgun (WGS) entry which is preliminary data.</text>
</comment>
<evidence type="ECO:0000313" key="3">
    <source>
        <dbReference type="Proteomes" id="UP001205890"/>
    </source>
</evidence>
<evidence type="ECO:0000313" key="2">
    <source>
        <dbReference type="EMBL" id="MCP8939114.1"/>
    </source>
</evidence>
<dbReference type="Proteomes" id="UP001205890">
    <property type="component" value="Unassembled WGS sequence"/>
</dbReference>
<accession>A0ABT1LCF1</accession>
<dbReference type="PANTHER" id="PTHR10412:SF21">
    <property type="entry name" value="ALPHA,ALPHA-TREHALASE"/>
    <property type="match status" value="1"/>
</dbReference>
<protein>
    <recommendedName>
        <fullName evidence="1">Mannosylglycerate hydrolase MGH1-like glycoside hydrolase domain-containing protein</fullName>
    </recommendedName>
</protein>
<dbReference type="EMBL" id="JANCLU010000009">
    <property type="protein sequence ID" value="MCP8939114.1"/>
    <property type="molecule type" value="Genomic_DNA"/>
</dbReference>
<name>A0ABT1LCF1_9HYPH</name>
<feature type="domain" description="Mannosylglycerate hydrolase MGH1-like glycoside hydrolase" evidence="1">
    <location>
        <begin position="33"/>
        <end position="414"/>
    </location>
</feature>
<dbReference type="InterPro" id="IPR008928">
    <property type="entry name" value="6-hairpin_glycosidase_sf"/>
</dbReference>
<dbReference type="InterPro" id="IPR054491">
    <property type="entry name" value="MGH1-like_GH"/>
</dbReference>
<dbReference type="Gene3D" id="1.50.10.10">
    <property type="match status" value="1"/>
</dbReference>
<gene>
    <name evidence="2" type="ORF">NK718_11350</name>
</gene>
<dbReference type="RefSeq" id="WP_254741969.1">
    <property type="nucleotide sequence ID" value="NZ_JANCLU010000009.1"/>
</dbReference>
<dbReference type="InterPro" id="IPR012341">
    <property type="entry name" value="6hp_glycosidase-like_sf"/>
</dbReference>
<dbReference type="Pfam" id="PF22422">
    <property type="entry name" value="MGH1-like_GH"/>
    <property type="match status" value="1"/>
</dbReference>
<sequence>MTPETHRRLDQEARRILAANDRGGYTVPNERVYPFQWNWDSAFVAMGFAMFDEDRAWRELETLFLGQWADGMVPSIVFHTPADHYYPGPTAWGTRHQPPTTGISQPPVAATSARFLWERAVDRSLVRDRLAALFPKLMAWHRWWHETRDPDGSGLVTVTHPWESGRDNSPDWDAPLAAVAPTVSVGALRKDNKAVDPSERPTDDFYDRVMTLVEEAKALGWDGIAVSRGLSMRVCDLGVQCILSRADRDLLALAEELGRSEDAATLARWIARSDAAAARLRAPDGTYRSLDLRTGELAPCPTSASFLPLYARFATPDDVEAMSSLARSWWDRLPYGVASCDPGFPGFDPLRYWRGPVWLVVNRMIADGFAAHGLDDIAARIADDSAAMLATNGFREYFDPRTAMGLGGHGFSWSAAMWLSWLSQPGSTRLTGA</sequence>
<dbReference type="InterPro" id="IPR004888">
    <property type="entry name" value="Glycoside_hydrolase_63"/>
</dbReference>
<keyword evidence="3" id="KW-1185">Reference proteome</keyword>
<dbReference type="PANTHER" id="PTHR10412">
    <property type="entry name" value="MANNOSYL-OLIGOSACCHARIDE GLUCOSIDASE"/>
    <property type="match status" value="1"/>
</dbReference>
<evidence type="ECO:0000259" key="1">
    <source>
        <dbReference type="Pfam" id="PF22422"/>
    </source>
</evidence>
<reference evidence="2 3" key="1">
    <citation type="submission" date="2022-07" db="EMBL/GenBank/DDBJ databases">
        <authorList>
            <person name="Li W.-J."/>
            <person name="Deng Q.-Q."/>
        </authorList>
    </citation>
    <scope>NUCLEOTIDE SEQUENCE [LARGE SCALE GENOMIC DNA]</scope>
    <source>
        <strain evidence="2 3">SYSU M60028</strain>
    </source>
</reference>
<proteinExistence type="predicted"/>
<dbReference type="SUPFAM" id="SSF48208">
    <property type="entry name" value="Six-hairpin glycosidases"/>
    <property type="match status" value="1"/>
</dbReference>